<feature type="domain" description="Methyl-accepting transducer" evidence="6">
    <location>
        <begin position="243"/>
        <end position="479"/>
    </location>
</feature>
<gene>
    <name evidence="9" type="ORF">NNL38_09860</name>
</gene>
<dbReference type="InterPro" id="IPR001610">
    <property type="entry name" value="PAC"/>
</dbReference>
<dbReference type="Pfam" id="PF08447">
    <property type="entry name" value="PAS_3"/>
    <property type="match status" value="1"/>
</dbReference>
<name>A0ABY5GE69_9GAMM</name>
<dbReference type="EMBL" id="CP101508">
    <property type="protein sequence ID" value="UTV26668.1"/>
    <property type="molecule type" value="Genomic_DNA"/>
</dbReference>
<dbReference type="Gene3D" id="1.10.287.950">
    <property type="entry name" value="Methyl-accepting chemotaxis protein"/>
    <property type="match status" value="1"/>
</dbReference>
<dbReference type="InterPro" id="IPR000727">
    <property type="entry name" value="T_SNARE_dom"/>
</dbReference>
<evidence type="ECO:0000259" key="6">
    <source>
        <dbReference type="PROSITE" id="PS50111"/>
    </source>
</evidence>
<keyword evidence="3 5" id="KW-0807">Transducer</keyword>
<evidence type="ECO:0000313" key="10">
    <source>
        <dbReference type="Proteomes" id="UP001057998"/>
    </source>
</evidence>
<evidence type="ECO:0000256" key="1">
    <source>
        <dbReference type="ARBA" id="ARBA00004429"/>
    </source>
</evidence>
<evidence type="ECO:0000259" key="8">
    <source>
        <dbReference type="PROSITE" id="PS50192"/>
    </source>
</evidence>
<reference evidence="9" key="1">
    <citation type="submission" date="2022-07" db="EMBL/GenBank/DDBJ databases">
        <title>Genome sequencing of Photobacterium atrarenae GJH2-4.</title>
        <authorList>
            <person name="Park S.-J."/>
        </authorList>
    </citation>
    <scope>NUCLEOTIDE SEQUENCE</scope>
    <source>
        <strain evidence="9">GJH2-4</strain>
    </source>
</reference>
<dbReference type="InterPro" id="IPR035965">
    <property type="entry name" value="PAS-like_dom_sf"/>
</dbReference>
<dbReference type="PANTHER" id="PTHR32089">
    <property type="entry name" value="METHYL-ACCEPTING CHEMOTAXIS PROTEIN MCPB"/>
    <property type="match status" value="1"/>
</dbReference>
<comment type="subcellular location">
    <subcellularLocation>
        <location evidence="1">Cell inner membrane</location>
        <topology evidence="1">Multi-pass membrane protein</topology>
    </subcellularLocation>
</comment>
<dbReference type="SMART" id="SM00086">
    <property type="entry name" value="PAC"/>
    <property type="match status" value="1"/>
</dbReference>
<keyword evidence="10" id="KW-1185">Reference proteome</keyword>
<evidence type="ECO:0000256" key="3">
    <source>
        <dbReference type="ARBA" id="ARBA00023224"/>
    </source>
</evidence>
<evidence type="ECO:0000256" key="2">
    <source>
        <dbReference type="ARBA" id="ARBA00022519"/>
    </source>
</evidence>
<dbReference type="RefSeq" id="WP_255387878.1">
    <property type="nucleotide sequence ID" value="NZ_CP101508.1"/>
</dbReference>
<evidence type="ECO:0000313" key="9">
    <source>
        <dbReference type="EMBL" id="UTV26668.1"/>
    </source>
</evidence>
<comment type="similarity">
    <text evidence="4">Belongs to the methyl-accepting chemotaxis (MCP) protein family.</text>
</comment>
<evidence type="ECO:0000256" key="5">
    <source>
        <dbReference type="PROSITE-ProRule" id="PRU00284"/>
    </source>
</evidence>
<dbReference type="SMART" id="SM00283">
    <property type="entry name" value="MA"/>
    <property type="match status" value="1"/>
</dbReference>
<protein>
    <submittedName>
        <fullName evidence="9">Methyl-accepting chemotaxis protein</fullName>
    </submittedName>
</protein>
<organism evidence="9 10">
    <name type="scientific">Photobacterium atrarenae</name>
    <dbReference type="NCBI Taxonomy" id="865757"/>
    <lineage>
        <taxon>Bacteria</taxon>
        <taxon>Pseudomonadati</taxon>
        <taxon>Pseudomonadota</taxon>
        <taxon>Gammaproteobacteria</taxon>
        <taxon>Vibrionales</taxon>
        <taxon>Vibrionaceae</taxon>
        <taxon>Photobacterium</taxon>
    </lineage>
</organism>
<dbReference type="PROSITE" id="PS50112">
    <property type="entry name" value="PAS"/>
    <property type="match status" value="1"/>
</dbReference>
<dbReference type="InterPro" id="IPR013655">
    <property type="entry name" value="PAS_fold_3"/>
</dbReference>
<dbReference type="Gene3D" id="3.30.450.20">
    <property type="entry name" value="PAS domain"/>
    <property type="match status" value="1"/>
</dbReference>
<dbReference type="SUPFAM" id="SSF58104">
    <property type="entry name" value="Methyl-accepting chemotaxis protein (MCP) signaling domain"/>
    <property type="match status" value="1"/>
</dbReference>
<dbReference type="SMART" id="SM00091">
    <property type="entry name" value="PAS"/>
    <property type="match status" value="1"/>
</dbReference>
<sequence length="519" mass="57037">MSMQRQITQHEIKLTQDDQLVTTTDLQGVITYANESFVEVSGYSAEELIGQHHNIIRHPDMPRQAFADLWQHLKAKQPWRGMVKNRCKDGRYYWVDAYVTPIYVNNRISGYQSVRRKPSDALIQRASSVYQQLNQQKQPAGFSLSANLKLTLALFLSALTMFLGHLLPDNLGAYSALAPLGFLSLIYRQELFVTPKFCTQLASQYDSLTRVIYSGDSQCSIADFHLKLNQAKMHTVLGRIEDTGNVLKGVASAMQDASTSTKASIAQQDQDTHTIASAITQLTTVSSEIAQNTQLTADKVAAAQAQCQETTQSLNATQTTIHELAQETQASAETARSLANISTQIETMMNEIQGIAEQTNLLALNAAIEAARAGEQGRGFAVVADEVRALSQRTHGATEKMQVSIGEIQVALNRWQARTGQTTEKTNHCVESTEATAQRIRDVFGMIDEIANISTQIATAAEEQGLVSTDICQNITQISASSSENLNQVEKIEASSRLMSQKVQMLEGLAKSFGSSILR</sequence>
<proteinExistence type="inferred from homology"/>
<dbReference type="InterPro" id="IPR000014">
    <property type="entry name" value="PAS"/>
</dbReference>
<keyword evidence="2" id="KW-0997">Cell inner membrane</keyword>
<accession>A0ABY5GE69</accession>
<feature type="domain" description="PAS" evidence="7">
    <location>
        <begin position="21"/>
        <end position="60"/>
    </location>
</feature>
<dbReference type="Pfam" id="PF00015">
    <property type="entry name" value="MCPsignal"/>
    <property type="match status" value="1"/>
</dbReference>
<dbReference type="PROSITE" id="PS50192">
    <property type="entry name" value="T_SNARE"/>
    <property type="match status" value="1"/>
</dbReference>
<keyword evidence="2" id="KW-0472">Membrane</keyword>
<dbReference type="PROSITE" id="PS50111">
    <property type="entry name" value="CHEMOTAXIS_TRANSDUC_2"/>
    <property type="match status" value="1"/>
</dbReference>
<dbReference type="InterPro" id="IPR004089">
    <property type="entry name" value="MCPsignal_dom"/>
</dbReference>
<evidence type="ECO:0000256" key="4">
    <source>
        <dbReference type="ARBA" id="ARBA00029447"/>
    </source>
</evidence>
<dbReference type="SUPFAM" id="SSF55785">
    <property type="entry name" value="PYP-like sensor domain (PAS domain)"/>
    <property type="match status" value="1"/>
</dbReference>
<keyword evidence="2" id="KW-1003">Cell membrane</keyword>
<evidence type="ECO:0000259" key="7">
    <source>
        <dbReference type="PROSITE" id="PS50112"/>
    </source>
</evidence>
<dbReference type="NCBIfam" id="TIGR00229">
    <property type="entry name" value="sensory_box"/>
    <property type="match status" value="1"/>
</dbReference>
<feature type="domain" description="T-SNARE coiled-coil homology" evidence="8">
    <location>
        <begin position="430"/>
        <end position="492"/>
    </location>
</feature>
<dbReference type="PANTHER" id="PTHR32089:SF52">
    <property type="entry name" value="CHEMOTAXIS SIGNAL TRANSDUCTION SYSTEM METHYL ACCEPTING SENSORY TRANSDUCER WITH PAS SENSORY DOMAIN"/>
    <property type="match status" value="1"/>
</dbReference>
<dbReference type="Proteomes" id="UP001057998">
    <property type="component" value="Chromosome 1"/>
</dbReference>
<dbReference type="CDD" id="cd00130">
    <property type="entry name" value="PAS"/>
    <property type="match status" value="1"/>
</dbReference>